<evidence type="ECO:0000313" key="4">
    <source>
        <dbReference type="Proteomes" id="UP000748108"/>
    </source>
</evidence>
<evidence type="ECO:0000313" key="3">
    <source>
        <dbReference type="EMBL" id="MBT9281170.1"/>
    </source>
</evidence>
<dbReference type="EMBL" id="JAHHQF010000028">
    <property type="protein sequence ID" value="MBT9281170.1"/>
    <property type="molecule type" value="Genomic_DNA"/>
</dbReference>
<dbReference type="Gene3D" id="3.30.457.10">
    <property type="entry name" value="Copper amine oxidase-like, N-terminal domain"/>
    <property type="match status" value="1"/>
</dbReference>
<feature type="domain" description="Copper amine oxidase-like N-terminal" evidence="2">
    <location>
        <begin position="612"/>
        <end position="647"/>
    </location>
</feature>
<gene>
    <name evidence="3" type="ORF">KM312_00630</name>
</gene>
<reference evidence="3" key="1">
    <citation type="journal article" date="2021" name="Microbiology">
        <title>Metagenomic Analysis of the Microbial Community in the Underground Coal Fire Area (Kemerovo Region, Russia) Revealed Predominance of Thermophilic Members of the Phyla Deinococcus-thermus, Aquificae, and Firmicutes.</title>
        <authorList>
            <person name="Kadnikov V."/>
            <person name="Mardanov A.V."/>
            <person name="Beletsky A.V."/>
            <person name="Karnachuk O.V."/>
            <person name="Ravin N.V."/>
        </authorList>
    </citation>
    <scope>NUCLEOTIDE SEQUENCE</scope>
    <source>
        <strain evidence="3">RBS10-49</strain>
    </source>
</reference>
<sequence>MKALKKWVSLITALALVLTLLPMGISLAASDNAVDRVLSVSSTYKGSLGTITIQEKSDYKNDFKDGDTFRLILPSPVKWLTGATETVVEFNGSSTDVSVQKVSDQTIEITLNPSTSINNNNNVDKITIKPYVDVNGYTGDITVKIDPLDSAVSGETILIARASGGKAIVVAESVATIGETGTGGKIRIDEVAIGSLGTAQTFTLKLPPNFVWDGMSATDITFAGGFSGASVNNPPGLTGNNTRTLTFAVTLPPTPRQMRGSIYITPKIKAESGASFGEITVTVSSTDISSTDVVVAKYADWGIKVEVSEVKELVAGKLTDQVTGTIKIKEDIANSLINGRRLKVELPDWVKILEVKNWDATGDLSGMASTRPNVDGTKSSFDVVINRSGANQKSTIEFKLELSVEANHSGDIKAVISSAGAGTVETVIAKAIAPVTVEAGKAADVKIGVQGQDAPDLIIKENVKSAIKQRYNYVDGTVTPPDIKEADGGEITVSLPNGVYFAGTPTVQVVEGDLEIKADQVKVVALTGVNDKRLVIPVKSESTKPSTIKISNIKLTLDRTVPEGDLKVGVGGTAVVENYGEPGKLLKGQFVTDAIKAKLANTVTPAPQEMVRSAIFKIDSMKYIVDGQEKAMDVAPFIKDNRTFVPV</sequence>
<keyword evidence="1" id="KW-0732">Signal</keyword>
<dbReference type="AlphaFoldDB" id="A0A947G8Z7"/>
<evidence type="ECO:0000259" key="2">
    <source>
        <dbReference type="Pfam" id="PF07833"/>
    </source>
</evidence>
<feature type="signal peptide" evidence="1">
    <location>
        <begin position="1"/>
        <end position="28"/>
    </location>
</feature>
<dbReference type="InterPro" id="IPR012854">
    <property type="entry name" value="Cu_amine_oxidase-like_N"/>
</dbReference>
<feature type="chain" id="PRO_5038026867" evidence="1">
    <location>
        <begin position="29"/>
        <end position="647"/>
    </location>
</feature>
<dbReference type="Pfam" id="PF07833">
    <property type="entry name" value="Cu_amine_oxidN1"/>
    <property type="match status" value="1"/>
</dbReference>
<evidence type="ECO:0000256" key="1">
    <source>
        <dbReference type="SAM" id="SignalP"/>
    </source>
</evidence>
<name>A0A947G8Z7_HYDSH</name>
<feature type="non-terminal residue" evidence="3">
    <location>
        <position position="647"/>
    </location>
</feature>
<protein>
    <submittedName>
        <fullName evidence="3">Copper amine oxidase N-terminal domain-containing protein</fullName>
    </submittedName>
</protein>
<dbReference type="Proteomes" id="UP000748108">
    <property type="component" value="Unassembled WGS sequence"/>
</dbReference>
<comment type="caution">
    <text evidence="3">The sequence shown here is derived from an EMBL/GenBank/DDBJ whole genome shotgun (WGS) entry which is preliminary data.</text>
</comment>
<accession>A0A947G8Z7</accession>
<dbReference type="InterPro" id="IPR036582">
    <property type="entry name" value="Mao_N_sf"/>
</dbReference>
<dbReference type="SUPFAM" id="SSF55383">
    <property type="entry name" value="Copper amine oxidase, domain N"/>
    <property type="match status" value="1"/>
</dbReference>
<proteinExistence type="predicted"/>
<organism evidence="3 4">
    <name type="scientific">Hydrogenibacillus schlegelii</name>
    <name type="common">Bacillus schlegelii</name>
    <dbReference type="NCBI Taxonomy" id="1484"/>
    <lineage>
        <taxon>Bacteria</taxon>
        <taxon>Bacillati</taxon>
        <taxon>Bacillota</taxon>
        <taxon>Bacilli</taxon>
        <taxon>Bacillales</taxon>
        <taxon>Bacillales Family X. Incertae Sedis</taxon>
        <taxon>Hydrogenibacillus</taxon>
    </lineage>
</organism>